<dbReference type="InterPro" id="IPR000504">
    <property type="entry name" value="RRM_dom"/>
</dbReference>
<accession>A0A364N5S3</accession>
<feature type="domain" description="RRM" evidence="2">
    <location>
        <begin position="14"/>
        <end position="88"/>
    </location>
</feature>
<gene>
    <name evidence="3" type="ORF">DDE83_004108</name>
</gene>
<feature type="region of interest" description="Disordered" evidence="1">
    <location>
        <begin position="290"/>
        <end position="332"/>
    </location>
</feature>
<evidence type="ECO:0000313" key="4">
    <source>
        <dbReference type="Proteomes" id="UP000249619"/>
    </source>
</evidence>
<proteinExistence type="predicted"/>
<dbReference type="SUPFAM" id="SSF54928">
    <property type="entry name" value="RNA-binding domain, RBD"/>
    <property type="match status" value="2"/>
</dbReference>
<keyword evidence="4" id="KW-1185">Reference proteome</keyword>
<reference evidence="4" key="1">
    <citation type="submission" date="2018-05" db="EMBL/GenBank/DDBJ databases">
        <title>Draft genome sequence of Stemphylium lycopersici strain CIDEFI 213.</title>
        <authorList>
            <person name="Medina R."/>
            <person name="Franco M.E.E."/>
            <person name="Lucentini C.G."/>
            <person name="Saparrat M.C.N."/>
            <person name="Balatti P.A."/>
        </authorList>
    </citation>
    <scope>NUCLEOTIDE SEQUENCE [LARGE SCALE GENOMIC DNA]</scope>
    <source>
        <strain evidence="4">CIDEFI 213</strain>
    </source>
</reference>
<name>A0A364N5S3_STELY</name>
<dbReference type="AlphaFoldDB" id="A0A364N5S3"/>
<feature type="compositionally biased region" description="Low complexity" evidence="1">
    <location>
        <begin position="291"/>
        <end position="305"/>
    </location>
</feature>
<protein>
    <recommendedName>
        <fullName evidence="2">RRM domain-containing protein</fullName>
    </recommendedName>
</protein>
<dbReference type="InterPro" id="IPR035979">
    <property type="entry name" value="RBD_domain_sf"/>
</dbReference>
<comment type="caution">
    <text evidence="3">The sequence shown here is derived from an EMBL/GenBank/DDBJ whole genome shotgun (WGS) entry which is preliminary data.</text>
</comment>
<dbReference type="Proteomes" id="UP000249619">
    <property type="component" value="Unassembled WGS sequence"/>
</dbReference>
<evidence type="ECO:0000313" key="3">
    <source>
        <dbReference type="EMBL" id="RAR12576.1"/>
    </source>
</evidence>
<feature type="domain" description="RRM" evidence="2">
    <location>
        <begin position="175"/>
        <end position="245"/>
    </location>
</feature>
<organism evidence="3 4">
    <name type="scientific">Stemphylium lycopersici</name>
    <name type="common">Tomato gray leaf spot disease fungus</name>
    <name type="synonym">Thyrospora lycopersici</name>
    <dbReference type="NCBI Taxonomy" id="183478"/>
    <lineage>
        <taxon>Eukaryota</taxon>
        <taxon>Fungi</taxon>
        <taxon>Dikarya</taxon>
        <taxon>Ascomycota</taxon>
        <taxon>Pezizomycotina</taxon>
        <taxon>Dothideomycetes</taxon>
        <taxon>Pleosporomycetidae</taxon>
        <taxon>Pleosporales</taxon>
        <taxon>Pleosporineae</taxon>
        <taxon>Pleosporaceae</taxon>
        <taxon>Stemphylium</taxon>
    </lineage>
</organism>
<evidence type="ECO:0000256" key="1">
    <source>
        <dbReference type="SAM" id="MobiDB-lite"/>
    </source>
</evidence>
<dbReference type="GO" id="GO:0003723">
    <property type="term" value="F:RNA binding"/>
    <property type="evidence" value="ECO:0007669"/>
    <property type="project" value="InterPro"/>
</dbReference>
<sequence>MSYQGHTGSANMLVIRLTNVHYEADEKAIEDFFHGCHGYKILDQIRAMNPRTKTRSTVYVMLGSVQDRISAVNNLDGGRICGRKVNVMPAHYGNYKINVTHDGFIRDDDATVTPEEPSPADVNFTESEFPALGAESTPRAKAALPAAFGANSTLAQRAQTSSVVQDTPESFDRRVLFISDIHPAATNDSVMDLLHAFSPVAIDRTKLGSNWTPSALVLMQSVDGRNRAVKELNGKTINGKKVVVQPFNKVSQDILARLTSPASAATSASTHSRNTSAVSIEPSSIAAILGTTTPASSPTHPSIHPVHQRHQHPTPPQTKPAPNPPRHAPTWLWDATPHSLHRRSTLLSGPRPAAPDTGSGEIVDMQRIPAFPSSQHQRHGRIPRLPPSDVDTTLLPVRGWNLGPGLFGVADGGGDGDGNGERRGSVVDEEAWSLFGEVRGMGRSERLGGRGSGE</sequence>
<dbReference type="SMART" id="SM00360">
    <property type="entry name" value="RRM"/>
    <property type="match status" value="2"/>
</dbReference>
<dbReference type="InterPro" id="IPR012677">
    <property type="entry name" value="Nucleotide-bd_a/b_plait_sf"/>
</dbReference>
<dbReference type="EMBL" id="QGDH01000049">
    <property type="protein sequence ID" value="RAR12576.1"/>
    <property type="molecule type" value="Genomic_DNA"/>
</dbReference>
<dbReference type="CDD" id="cd00590">
    <property type="entry name" value="RRM_SF"/>
    <property type="match status" value="1"/>
</dbReference>
<evidence type="ECO:0000259" key="2">
    <source>
        <dbReference type="SMART" id="SM00360"/>
    </source>
</evidence>
<feature type="compositionally biased region" description="Pro residues" evidence="1">
    <location>
        <begin position="313"/>
        <end position="327"/>
    </location>
</feature>
<dbReference type="Gene3D" id="3.30.70.330">
    <property type="match status" value="2"/>
</dbReference>
<dbReference type="Pfam" id="PF00076">
    <property type="entry name" value="RRM_1"/>
    <property type="match status" value="1"/>
</dbReference>